<dbReference type="Pfam" id="PF05699">
    <property type="entry name" value="Dimer_Tnp_hAT"/>
    <property type="match status" value="1"/>
</dbReference>
<protein>
    <recommendedName>
        <fullName evidence="1">HAT C-terminal dimerisation domain-containing protein</fullName>
    </recommendedName>
</protein>
<dbReference type="PANTHER" id="PTHR47611">
    <property type="entry name" value="HAT DIMERISATION DOMAIN, C-TERMINAL"/>
    <property type="match status" value="1"/>
</dbReference>
<dbReference type="InterPro" id="IPR008906">
    <property type="entry name" value="HATC_C_dom"/>
</dbReference>
<reference evidence="2" key="1">
    <citation type="journal article" date="2012" name="Mol. Plant Microbe Interact.">
        <title>A highly conserved effector in Fusarium oxysporum is required for full virulence on Arabidopsis.</title>
        <authorList>
            <person name="Thatcher L.F."/>
            <person name="Gardiner D.M."/>
            <person name="Kazan K."/>
            <person name="Manners J."/>
        </authorList>
    </citation>
    <scope>NUCLEOTIDE SEQUENCE [LARGE SCALE GENOMIC DNA]</scope>
    <source>
        <strain evidence="2">Fo5176</strain>
    </source>
</reference>
<sequence length="118" mass="13133">MADLPLDPKTSVSGSDKDVADPVEYWVLKRFEYPRLSRMALDAMTVPAMSSECERLFSATGLMVTPLRNRLDAGTIGLIQTLRSWLRAGIIEDVDSILLDHTALQEAVGRNGLEERQE</sequence>
<name>F9GG29_FUSOF</name>
<comment type="caution">
    <text evidence="2">The sequence shown here is derived from an EMBL/GenBank/DDBJ whole genome shotgun (WGS) entry which is preliminary data.</text>
</comment>
<evidence type="ECO:0000259" key="1">
    <source>
        <dbReference type="Pfam" id="PF05699"/>
    </source>
</evidence>
<dbReference type="EMBL" id="AFQF01007491">
    <property type="protein sequence ID" value="EGU71879.1"/>
    <property type="molecule type" value="Genomic_DNA"/>
</dbReference>
<dbReference type="OrthoDB" id="5106307at2759"/>
<dbReference type="PANTHER" id="PTHR47611:SF1">
    <property type="entry name" value="CCHC-TYPE DOMAIN-CONTAINING PROTEIN"/>
    <property type="match status" value="1"/>
</dbReference>
<gene>
    <name evidence="2" type="ORF">FOXB_17613</name>
</gene>
<accession>F9GG29</accession>
<feature type="domain" description="HAT C-terminal dimerisation" evidence="1">
    <location>
        <begin position="19"/>
        <end position="86"/>
    </location>
</feature>
<organism evidence="2">
    <name type="scientific">Fusarium oxysporum (strain Fo5176)</name>
    <name type="common">Fusarium vascular wilt</name>
    <dbReference type="NCBI Taxonomy" id="660025"/>
    <lineage>
        <taxon>Eukaryota</taxon>
        <taxon>Fungi</taxon>
        <taxon>Dikarya</taxon>
        <taxon>Ascomycota</taxon>
        <taxon>Pezizomycotina</taxon>
        <taxon>Sordariomycetes</taxon>
        <taxon>Hypocreomycetidae</taxon>
        <taxon>Hypocreales</taxon>
        <taxon>Nectriaceae</taxon>
        <taxon>Fusarium</taxon>
        <taxon>Fusarium oxysporum species complex</taxon>
    </lineage>
</organism>
<dbReference type="AlphaFoldDB" id="F9GG29"/>
<dbReference type="SUPFAM" id="SSF53098">
    <property type="entry name" value="Ribonuclease H-like"/>
    <property type="match status" value="1"/>
</dbReference>
<proteinExistence type="predicted"/>
<dbReference type="GO" id="GO:0046983">
    <property type="term" value="F:protein dimerization activity"/>
    <property type="evidence" value="ECO:0007669"/>
    <property type="project" value="InterPro"/>
</dbReference>
<evidence type="ECO:0000313" key="2">
    <source>
        <dbReference type="EMBL" id="EGU71879.1"/>
    </source>
</evidence>
<dbReference type="InterPro" id="IPR012337">
    <property type="entry name" value="RNaseH-like_sf"/>
</dbReference>
<dbReference type="STRING" id="660025.F9GG29"/>